<dbReference type="PANTHER" id="PTHR34835">
    <property type="entry name" value="OS07G0283600 PROTEIN-RELATED"/>
    <property type="match status" value="1"/>
</dbReference>
<dbReference type="PANTHER" id="PTHR34835:SF67">
    <property type="entry name" value="AMINOTRANSFERASE-LIKE PLANT MOBILE DOMAIN-CONTAINING PROTEIN"/>
    <property type="match status" value="1"/>
</dbReference>
<keyword evidence="1" id="KW-0175">Coiled coil</keyword>
<evidence type="ECO:0000313" key="3">
    <source>
        <dbReference type="Proteomes" id="UP000095767"/>
    </source>
</evidence>
<dbReference type="AlphaFoldDB" id="A0A1E5UJV2"/>
<evidence type="ECO:0000256" key="1">
    <source>
        <dbReference type="SAM" id="Coils"/>
    </source>
</evidence>
<evidence type="ECO:0000313" key="2">
    <source>
        <dbReference type="EMBL" id="OEL13153.1"/>
    </source>
</evidence>
<name>A0A1E5UJV2_9POAL</name>
<dbReference type="Proteomes" id="UP000095767">
    <property type="component" value="Unassembled WGS sequence"/>
</dbReference>
<proteinExistence type="predicted"/>
<feature type="coiled-coil region" evidence="1">
    <location>
        <begin position="15"/>
        <end position="52"/>
    </location>
</feature>
<reference evidence="2 3" key="1">
    <citation type="submission" date="2016-09" db="EMBL/GenBank/DDBJ databases">
        <title>The draft genome of Dichanthelium oligosanthes: A C3 panicoid grass species.</title>
        <authorList>
            <person name="Studer A.J."/>
            <person name="Schnable J.C."/>
            <person name="Brutnell T.P."/>
        </authorList>
    </citation>
    <scope>NUCLEOTIDE SEQUENCE [LARGE SCALE GENOMIC DNA]</scope>
    <source>
        <strain evidence="3">cv. Kellogg 1175</strain>
        <tissue evidence="2">Leaf</tissue>
    </source>
</reference>
<protein>
    <submittedName>
        <fullName evidence="2">Uncharacterized protein</fullName>
    </submittedName>
</protein>
<accession>A0A1E5UJV2</accession>
<dbReference type="OrthoDB" id="696856at2759"/>
<organism evidence="2 3">
    <name type="scientific">Dichanthelium oligosanthes</name>
    <dbReference type="NCBI Taxonomy" id="888268"/>
    <lineage>
        <taxon>Eukaryota</taxon>
        <taxon>Viridiplantae</taxon>
        <taxon>Streptophyta</taxon>
        <taxon>Embryophyta</taxon>
        <taxon>Tracheophyta</taxon>
        <taxon>Spermatophyta</taxon>
        <taxon>Magnoliopsida</taxon>
        <taxon>Liliopsida</taxon>
        <taxon>Poales</taxon>
        <taxon>Poaceae</taxon>
        <taxon>PACMAD clade</taxon>
        <taxon>Panicoideae</taxon>
        <taxon>Panicodae</taxon>
        <taxon>Paniceae</taxon>
        <taxon>Dichantheliinae</taxon>
        <taxon>Dichanthelium</taxon>
    </lineage>
</organism>
<comment type="caution">
    <text evidence="2">The sequence shown here is derived from an EMBL/GenBank/DDBJ whole genome shotgun (WGS) entry which is preliminary data.</text>
</comment>
<dbReference type="EMBL" id="LWDX02074359">
    <property type="protein sequence ID" value="OEL13153.1"/>
    <property type="molecule type" value="Genomic_DNA"/>
</dbReference>
<gene>
    <name evidence="2" type="ORF">BAE44_0025828</name>
</gene>
<sequence length="417" mass="46504">MVVVEDRGCLQDMAADDLQLERMRTKSREDRLQEMEEELAVEKHAKATTKKQISQKRCNAQTKSSPSKYVQVLDILIKDQRQIIKDLGFGELLKFKLTYQSIYIIEFLLDSTDPKSLVTCVGGKDRSLHIDQNAVHCVLGVPTGRGDDLPHYEDENSELNKLKSELGLTKDSKITYDMLREKIEKGGTDDLTIRCFFLVLFSTLLFPGTQLFITGRQAAMTRSTDELKTINWAKVVVDDIRAAVNKWRTRGSTEERSSICCCATFMMFRSVNNSCYSIATGEDRLREMEEELAVEKAHTTAAPGELLGSDPAQYGAAFGRVAECLGKLHDTLGAWSLNAGRAIAADVTEYLLACCLSRDPAFRQETVLEGIMCADDSEEASLRERVRDVAQRFANENPVMAVMAPVAQDDDEGGVEA</sequence>
<keyword evidence="3" id="KW-1185">Reference proteome</keyword>